<proteinExistence type="predicted"/>
<comment type="caution">
    <text evidence="1">The sequence shown here is derived from an EMBL/GenBank/DDBJ whole genome shotgun (WGS) entry which is preliminary data.</text>
</comment>
<accession>A0ABV2W3V8</accession>
<evidence type="ECO:0000313" key="1">
    <source>
        <dbReference type="EMBL" id="MEU0708223.1"/>
    </source>
</evidence>
<dbReference type="Proteomes" id="UP001550378">
    <property type="component" value="Unassembled WGS sequence"/>
</dbReference>
<sequence>MTPHTHAPRQRVLREEVSRGMDIELTYRRGLLRDIGGVPVTYGKRE</sequence>
<name>A0ABV2W3V8_9ACTN</name>
<protein>
    <submittedName>
        <fullName evidence="1">Uncharacterized protein</fullName>
    </submittedName>
</protein>
<gene>
    <name evidence="1" type="ORF">ABZ508_12785</name>
</gene>
<dbReference type="RefSeq" id="WP_359658139.1">
    <property type="nucleotide sequence ID" value="NZ_JBEXZP010000283.1"/>
</dbReference>
<keyword evidence="2" id="KW-1185">Reference proteome</keyword>
<dbReference type="EMBL" id="JBEXZR010000009">
    <property type="protein sequence ID" value="MEU0708223.1"/>
    <property type="molecule type" value="Genomic_DNA"/>
</dbReference>
<evidence type="ECO:0000313" key="2">
    <source>
        <dbReference type="Proteomes" id="UP001550378"/>
    </source>
</evidence>
<reference evidence="1 2" key="1">
    <citation type="submission" date="2024-06" db="EMBL/GenBank/DDBJ databases">
        <title>The Natural Products Discovery Center: Release of the First 8490 Sequenced Strains for Exploring Actinobacteria Biosynthetic Diversity.</title>
        <authorList>
            <person name="Kalkreuter E."/>
            <person name="Kautsar S.A."/>
            <person name="Yang D."/>
            <person name="Bader C.D."/>
            <person name="Teijaro C.N."/>
            <person name="Fluegel L."/>
            <person name="Davis C.M."/>
            <person name="Simpson J.R."/>
            <person name="Lauterbach L."/>
            <person name="Steele A.D."/>
            <person name="Gui C."/>
            <person name="Meng S."/>
            <person name="Li G."/>
            <person name="Viehrig K."/>
            <person name="Ye F."/>
            <person name="Su P."/>
            <person name="Kiefer A.F."/>
            <person name="Nichols A."/>
            <person name="Cepeda A.J."/>
            <person name="Yan W."/>
            <person name="Fan B."/>
            <person name="Jiang Y."/>
            <person name="Adhikari A."/>
            <person name="Zheng C.-J."/>
            <person name="Schuster L."/>
            <person name="Cowan T.M."/>
            <person name="Smanski M.J."/>
            <person name="Chevrette M.G."/>
            <person name="De Carvalho L.P.S."/>
            <person name="Shen B."/>
        </authorList>
    </citation>
    <scope>NUCLEOTIDE SEQUENCE [LARGE SCALE GENOMIC DNA]</scope>
    <source>
        <strain evidence="1 2">NPDC006337</strain>
    </source>
</reference>
<organism evidence="1 2">
    <name type="scientific">Streptomyces lavendulocolor</name>
    <dbReference type="NCBI Taxonomy" id="67316"/>
    <lineage>
        <taxon>Bacteria</taxon>
        <taxon>Bacillati</taxon>
        <taxon>Actinomycetota</taxon>
        <taxon>Actinomycetes</taxon>
        <taxon>Kitasatosporales</taxon>
        <taxon>Streptomycetaceae</taxon>
        <taxon>Streptomyces</taxon>
    </lineage>
</organism>